<dbReference type="Proteomes" id="UP000007953">
    <property type="component" value="Chromosome"/>
</dbReference>
<evidence type="ECO:0000313" key="2">
    <source>
        <dbReference type="EMBL" id="AEG69113.1"/>
    </source>
</evidence>
<reference evidence="2 3" key="1">
    <citation type="journal article" date="2011" name="J. Bacteriol.">
        <title>Complete genome sequence of the plant pathogen Ralstonia solanacearum strain Po82.</title>
        <authorList>
            <person name="Xu J."/>
            <person name="Zheng H.J."/>
            <person name="Liu L."/>
            <person name="Pan Z.C."/>
            <person name="Prior P."/>
            <person name="Tang B."/>
            <person name="Xu J.S."/>
            <person name="Zhang H."/>
            <person name="Tian Q."/>
            <person name="Zhang L.Q."/>
            <person name="Feng J."/>
        </authorList>
    </citation>
    <scope>NUCLEOTIDE SEQUENCE [LARGE SCALE GENOMIC DNA]</scope>
    <source>
        <strain evidence="2 3">Po82</strain>
    </source>
</reference>
<dbReference type="KEGG" id="rsn:RSPO_c01813"/>
<dbReference type="HOGENOM" id="CLU_754142_0_0_4"/>
<feature type="compositionally biased region" description="Basic residues" evidence="1">
    <location>
        <begin position="40"/>
        <end position="74"/>
    </location>
</feature>
<feature type="compositionally biased region" description="Basic and acidic residues" evidence="1">
    <location>
        <begin position="202"/>
        <end position="219"/>
    </location>
</feature>
<dbReference type="Pfam" id="PF16290">
    <property type="entry name" value="DUF4936"/>
    <property type="match status" value="1"/>
</dbReference>
<feature type="region of interest" description="Disordered" evidence="1">
    <location>
        <begin position="1"/>
        <end position="95"/>
    </location>
</feature>
<feature type="compositionally biased region" description="Basic and acidic residues" evidence="1">
    <location>
        <begin position="1"/>
        <end position="28"/>
    </location>
</feature>
<evidence type="ECO:0008006" key="4">
    <source>
        <dbReference type="Google" id="ProtNLM"/>
    </source>
</evidence>
<organism evidence="2 3">
    <name type="scientific">Ralstonia solanacearum (strain Po82)</name>
    <dbReference type="NCBI Taxonomy" id="1031711"/>
    <lineage>
        <taxon>Bacteria</taxon>
        <taxon>Pseudomonadati</taxon>
        <taxon>Pseudomonadota</taxon>
        <taxon>Betaproteobacteria</taxon>
        <taxon>Burkholderiales</taxon>
        <taxon>Burkholderiaceae</taxon>
        <taxon>Ralstonia</taxon>
        <taxon>Ralstonia solanacearum species complex</taxon>
    </lineage>
</organism>
<evidence type="ECO:0000256" key="1">
    <source>
        <dbReference type="SAM" id="MobiDB-lite"/>
    </source>
</evidence>
<name>F6G0Y3_RALS8</name>
<sequence length="367" mass="39440">MAPGRYDRAADRQADRAHAHQAPDDVRAARQGQAAPDGRVHRHHRRRAGRGRCAARGRRGAARHRGGLHGRAAARHGGPAGRRDDPPAGRRRPPALSVAGACRALPARLEDAVVAAGAGRHRGVGLARPAGRCAVDHAIDTGTIRAADGEPRTGRRRGFPQRLLSGPGSGGAQPVSRHAQAAYAAGACQCAHLGRRRSLQRVRPEPAVRHGGQRRDGTGRRHRPAGRTQAGCARLGHPSGHRRRAGADAAAPAVHDSRRGKRLTAPHRGPPMADHLFVYFRIAERDAATALPCWQRWLDTVEEATGVSGTLMRRPDVRDGLATWMEWYHDIPPAFAATLAGLWETGGPREFVAGERHAEHFAELDGN</sequence>
<dbReference type="eggNOG" id="ENOG5033H9E">
    <property type="taxonomic scope" value="Bacteria"/>
</dbReference>
<protein>
    <recommendedName>
        <fullName evidence="4">DUF4936 domain-containing protein</fullName>
    </recommendedName>
</protein>
<feature type="region of interest" description="Disordered" evidence="1">
    <location>
        <begin position="146"/>
        <end position="176"/>
    </location>
</feature>
<dbReference type="InterPro" id="IPR032556">
    <property type="entry name" value="DUF4936"/>
</dbReference>
<evidence type="ECO:0000313" key="3">
    <source>
        <dbReference type="Proteomes" id="UP000007953"/>
    </source>
</evidence>
<dbReference type="PATRIC" id="fig|1031711.3.peg.1762"/>
<accession>F6G0Y3</accession>
<gene>
    <name evidence="2" type="ordered locus">RSPO_c01813</name>
</gene>
<dbReference type="EMBL" id="CP002819">
    <property type="protein sequence ID" value="AEG69113.1"/>
    <property type="molecule type" value="Genomic_DNA"/>
</dbReference>
<feature type="region of interest" description="Disordered" evidence="1">
    <location>
        <begin position="196"/>
        <end position="268"/>
    </location>
</feature>
<proteinExistence type="predicted"/>
<dbReference type="AlphaFoldDB" id="F6G0Y3"/>